<gene>
    <name evidence="1" type="ORF">SUBVAR_05243</name>
</gene>
<evidence type="ECO:0000313" key="1">
    <source>
        <dbReference type="EMBL" id="EFB76324.1"/>
    </source>
</evidence>
<evidence type="ECO:0000313" key="2">
    <source>
        <dbReference type="Proteomes" id="UP000003438"/>
    </source>
</evidence>
<dbReference type="Proteomes" id="UP000003438">
    <property type="component" value="Unassembled WGS sequence"/>
</dbReference>
<dbReference type="AlphaFoldDB" id="D1PLM6"/>
<sequence>MQKLCYLAFIVLENPLFPLYNIFSNSKRAFCPTPLKEETP</sequence>
<proteinExistence type="predicted"/>
<accession>D1PLM6</accession>
<name>D1PLM6_9FIRM</name>
<organism evidence="1 2">
    <name type="scientific">Subdoligranulum variabile DSM 15176</name>
    <dbReference type="NCBI Taxonomy" id="411471"/>
    <lineage>
        <taxon>Bacteria</taxon>
        <taxon>Bacillati</taxon>
        <taxon>Bacillota</taxon>
        <taxon>Clostridia</taxon>
        <taxon>Eubacteriales</taxon>
        <taxon>Oscillospiraceae</taxon>
        <taxon>Subdoligranulum</taxon>
    </lineage>
</organism>
<protein>
    <submittedName>
        <fullName evidence="1">Uncharacterized protein</fullName>
    </submittedName>
</protein>
<dbReference type="EMBL" id="ACBY02000021">
    <property type="protein sequence ID" value="EFB76324.1"/>
    <property type="molecule type" value="Genomic_DNA"/>
</dbReference>
<dbReference type="HOGENOM" id="CLU_3297511_0_0_9"/>
<comment type="caution">
    <text evidence="1">The sequence shown here is derived from an EMBL/GenBank/DDBJ whole genome shotgun (WGS) entry which is preliminary data.</text>
</comment>
<reference evidence="1" key="1">
    <citation type="submission" date="2009-12" db="EMBL/GenBank/DDBJ databases">
        <authorList>
            <person name="Weinstock G."/>
            <person name="Sodergren E."/>
            <person name="Clifton S."/>
            <person name="Fulton L."/>
            <person name="Fulton B."/>
            <person name="Courtney L."/>
            <person name="Fronick C."/>
            <person name="Harrison M."/>
            <person name="Strong C."/>
            <person name="Farmer C."/>
            <person name="Delahaunty K."/>
            <person name="Markovic C."/>
            <person name="Hall O."/>
            <person name="Minx P."/>
            <person name="Tomlinson C."/>
            <person name="Mitreva M."/>
            <person name="Nelson J."/>
            <person name="Hou S."/>
            <person name="Wollam A."/>
            <person name="Pepin K.H."/>
            <person name="Johnson M."/>
            <person name="Bhonagiri V."/>
            <person name="Nash W.E."/>
            <person name="Warren W."/>
            <person name="Chinwalla A."/>
            <person name="Mardis E.R."/>
            <person name="Wilson R.K."/>
        </authorList>
    </citation>
    <scope>NUCLEOTIDE SEQUENCE [LARGE SCALE GENOMIC DNA]</scope>
    <source>
        <strain evidence="1">DSM 15176</strain>
    </source>
</reference>
<keyword evidence="2" id="KW-1185">Reference proteome</keyword>